<sequence>MVEARALATPYQVRFCAGQNTGSADTVKDGVGGSSGLRPHELLEAALASCMTISARTALAELGLTGTDVNITVTLARQEDLTRFRYRLVLDPPVSEPQYRAVAERVRQSPVRRTLSKPLEFEPSDR</sequence>
<dbReference type="OrthoDB" id="9789573at2"/>
<dbReference type="InterPro" id="IPR003718">
    <property type="entry name" value="OsmC/Ohr_fam"/>
</dbReference>
<feature type="region of interest" description="Disordered" evidence="1">
    <location>
        <begin position="101"/>
        <end position="126"/>
    </location>
</feature>
<dbReference type="Pfam" id="PF02566">
    <property type="entry name" value="OsmC"/>
    <property type="match status" value="1"/>
</dbReference>
<proteinExistence type="predicted"/>
<dbReference type="SUPFAM" id="SSF82784">
    <property type="entry name" value="OsmC-like"/>
    <property type="match status" value="1"/>
</dbReference>
<dbReference type="InterPro" id="IPR036102">
    <property type="entry name" value="OsmC/Ohrsf"/>
</dbReference>
<evidence type="ECO:0000313" key="2">
    <source>
        <dbReference type="EMBL" id="TDD80171.1"/>
    </source>
</evidence>
<dbReference type="AlphaFoldDB" id="A0A4R5B355"/>
<dbReference type="Gene3D" id="3.30.300.20">
    <property type="match status" value="1"/>
</dbReference>
<reference evidence="2 3" key="1">
    <citation type="submission" date="2019-03" db="EMBL/GenBank/DDBJ databases">
        <title>Draft genome sequences of novel Actinobacteria.</title>
        <authorList>
            <person name="Sahin N."/>
            <person name="Ay H."/>
            <person name="Saygin H."/>
        </authorList>
    </citation>
    <scope>NUCLEOTIDE SEQUENCE [LARGE SCALE GENOMIC DNA]</scope>
    <source>
        <strain evidence="2 3">H3C3</strain>
    </source>
</reference>
<gene>
    <name evidence="2" type="ORF">E1298_26400</name>
</gene>
<organism evidence="2 3">
    <name type="scientific">Actinomadura rubrisoli</name>
    <dbReference type="NCBI Taxonomy" id="2530368"/>
    <lineage>
        <taxon>Bacteria</taxon>
        <taxon>Bacillati</taxon>
        <taxon>Actinomycetota</taxon>
        <taxon>Actinomycetes</taxon>
        <taxon>Streptosporangiales</taxon>
        <taxon>Thermomonosporaceae</taxon>
        <taxon>Actinomadura</taxon>
    </lineage>
</organism>
<comment type="caution">
    <text evidence="2">The sequence shown here is derived from an EMBL/GenBank/DDBJ whole genome shotgun (WGS) entry which is preliminary data.</text>
</comment>
<keyword evidence="3" id="KW-1185">Reference proteome</keyword>
<name>A0A4R5B355_9ACTN</name>
<dbReference type="RefSeq" id="WP_131897831.1">
    <property type="nucleotide sequence ID" value="NZ_SMKU01000158.1"/>
</dbReference>
<dbReference type="EMBL" id="SMKU01000158">
    <property type="protein sequence ID" value="TDD80171.1"/>
    <property type="molecule type" value="Genomic_DNA"/>
</dbReference>
<dbReference type="Proteomes" id="UP000294513">
    <property type="component" value="Unassembled WGS sequence"/>
</dbReference>
<evidence type="ECO:0000256" key="1">
    <source>
        <dbReference type="SAM" id="MobiDB-lite"/>
    </source>
</evidence>
<accession>A0A4R5B355</accession>
<evidence type="ECO:0000313" key="3">
    <source>
        <dbReference type="Proteomes" id="UP000294513"/>
    </source>
</evidence>
<protein>
    <submittedName>
        <fullName evidence="2">OsmC family peroxiredoxin</fullName>
    </submittedName>
</protein>
<dbReference type="InterPro" id="IPR015946">
    <property type="entry name" value="KH_dom-like_a/b"/>
</dbReference>